<feature type="compositionally biased region" description="Polar residues" evidence="1">
    <location>
        <begin position="16"/>
        <end position="27"/>
    </location>
</feature>
<dbReference type="EMBL" id="JBBPFD010000008">
    <property type="protein sequence ID" value="KAK7915516.1"/>
    <property type="molecule type" value="Genomic_DNA"/>
</dbReference>
<keyword evidence="3" id="KW-1185">Reference proteome</keyword>
<proteinExistence type="predicted"/>
<accession>A0AAW0P7X2</accession>
<dbReference type="AlphaFoldDB" id="A0AAW0P7X2"/>
<name>A0AAW0P7X2_9GOBI</name>
<evidence type="ECO:0000313" key="2">
    <source>
        <dbReference type="EMBL" id="KAK7915516.1"/>
    </source>
</evidence>
<protein>
    <submittedName>
        <fullName evidence="2">Uncharacterized protein</fullName>
    </submittedName>
</protein>
<organism evidence="2 3">
    <name type="scientific">Mugilogobius chulae</name>
    <name type="common">yellowstripe goby</name>
    <dbReference type="NCBI Taxonomy" id="88201"/>
    <lineage>
        <taxon>Eukaryota</taxon>
        <taxon>Metazoa</taxon>
        <taxon>Chordata</taxon>
        <taxon>Craniata</taxon>
        <taxon>Vertebrata</taxon>
        <taxon>Euteleostomi</taxon>
        <taxon>Actinopterygii</taxon>
        <taxon>Neopterygii</taxon>
        <taxon>Teleostei</taxon>
        <taxon>Neoteleostei</taxon>
        <taxon>Acanthomorphata</taxon>
        <taxon>Gobiaria</taxon>
        <taxon>Gobiiformes</taxon>
        <taxon>Gobioidei</taxon>
        <taxon>Gobiidae</taxon>
        <taxon>Gobionellinae</taxon>
        <taxon>Mugilogobius</taxon>
    </lineage>
</organism>
<gene>
    <name evidence="2" type="ORF">WMY93_011277</name>
</gene>
<reference evidence="3" key="1">
    <citation type="submission" date="2024-04" db="EMBL/GenBank/DDBJ databases">
        <title>Salinicola lusitanus LLJ914,a marine bacterium isolated from the Okinawa Trough.</title>
        <authorList>
            <person name="Li J."/>
        </authorList>
    </citation>
    <scope>NUCLEOTIDE SEQUENCE [LARGE SCALE GENOMIC DNA]</scope>
</reference>
<evidence type="ECO:0000256" key="1">
    <source>
        <dbReference type="SAM" id="MobiDB-lite"/>
    </source>
</evidence>
<comment type="caution">
    <text evidence="2">The sequence shown here is derived from an EMBL/GenBank/DDBJ whole genome shotgun (WGS) entry which is preliminary data.</text>
</comment>
<sequence length="130" mass="14693">MRPIVTVTYRHKENQKSLATPPYSSHASPRPRTVATPRYSSHAPGLWPRLRTLATPLTLATPPDSSHASGLWPRPRRWPRLRTLATPLTLATPPDSYSVQNPTWCTNMLPQLSVEFQTDTEYMFIKTATV</sequence>
<feature type="region of interest" description="Disordered" evidence="1">
    <location>
        <begin position="13"/>
        <end position="42"/>
    </location>
</feature>
<evidence type="ECO:0000313" key="3">
    <source>
        <dbReference type="Proteomes" id="UP001460270"/>
    </source>
</evidence>
<dbReference type="Proteomes" id="UP001460270">
    <property type="component" value="Unassembled WGS sequence"/>
</dbReference>